<accession>A0A1I3J8W8</accession>
<protein>
    <submittedName>
        <fullName evidence="3">Oxygen tolerance</fullName>
    </submittedName>
</protein>
<evidence type="ECO:0000313" key="3">
    <source>
        <dbReference type="EMBL" id="SFI56536.1"/>
    </source>
</evidence>
<feature type="signal peptide" evidence="2">
    <location>
        <begin position="1"/>
        <end position="21"/>
    </location>
</feature>
<evidence type="ECO:0000313" key="4">
    <source>
        <dbReference type="Proteomes" id="UP000199559"/>
    </source>
</evidence>
<dbReference type="InterPro" id="IPR025738">
    <property type="entry name" value="BatD"/>
</dbReference>
<keyword evidence="1" id="KW-0472">Membrane</keyword>
<dbReference type="EMBL" id="FORM01000001">
    <property type="protein sequence ID" value="SFI56536.1"/>
    <property type="molecule type" value="Genomic_DNA"/>
</dbReference>
<evidence type="ECO:0000256" key="2">
    <source>
        <dbReference type="SAM" id="SignalP"/>
    </source>
</evidence>
<dbReference type="Pfam" id="PF13584">
    <property type="entry name" value="BatD"/>
    <property type="match status" value="2"/>
</dbReference>
<keyword evidence="2" id="KW-0732">Signal</keyword>
<keyword evidence="1" id="KW-0812">Transmembrane</keyword>
<dbReference type="Proteomes" id="UP000199559">
    <property type="component" value="Unassembled WGS sequence"/>
</dbReference>
<proteinExistence type="predicted"/>
<dbReference type="PANTHER" id="PTHR40940">
    <property type="entry name" value="PROTEIN BATD-RELATED"/>
    <property type="match status" value="1"/>
</dbReference>
<dbReference type="PANTHER" id="PTHR40940:SF2">
    <property type="entry name" value="BATD"/>
    <property type="match status" value="1"/>
</dbReference>
<gene>
    <name evidence="3" type="ORF">SAMN05443431_101299</name>
</gene>
<dbReference type="RefSeq" id="WP_090836848.1">
    <property type="nucleotide sequence ID" value="NZ_CANLBQ010000005.1"/>
</dbReference>
<feature type="transmembrane region" description="Helical" evidence="1">
    <location>
        <begin position="452"/>
        <end position="470"/>
    </location>
</feature>
<feature type="chain" id="PRO_5011549700" evidence="2">
    <location>
        <begin position="22"/>
        <end position="594"/>
    </location>
</feature>
<evidence type="ECO:0000256" key="1">
    <source>
        <dbReference type="SAM" id="Phobius"/>
    </source>
</evidence>
<reference evidence="4" key="1">
    <citation type="submission" date="2016-10" db="EMBL/GenBank/DDBJ databases">
        <authorList>
            <person name="Varghese N."/>
            <person name="Submissions S."/>
        </authorList>
    </citation>
    <scope>NUCLEOTIDE SEQUENCE [LARGE SCALE GENOMIC DNA]</scope>
    <source>
        <strain evidence="4">DSM 28881</strain>
    </source>
</reference>
<dbReference type="STRING" id="1144750.SAMN05443431_101299"/>
<dbReference type="AlphaFoldDB" id="A0A1I3J8W8"/>
<keyword evidence="4" id="KW-1185">Reference proteome</keyword>
<keyword evidence="1" id="KW-1133">Transmembrane helix</keyword>
<sequence length="594" mass="66826">MKLLKYILLIFITCSTTLVMAQGTDAVSFQAKVSKKKLALNERLRVDFQMNKDGDNFVTPSFSDFVVVGGPNQSVSNSWDGKQRRFTKIYSYFLAPKKMGVFTIAEATIEIDGVVFKTNPITVKVTKAQEKPDDPNDPDYIVQENIHLVTEVSKTNPYLNEPITVVYKLYVAPKAGISNYREIESPKFNGFWSQNIEDRGLKIQNGTYKGEEYRYVTLRKAVLYPQKTGELIIEPLSLDITLEVPTNRRDIYGRQIKNQAHRTITASTRSVTVKALPEEGKPANFTGAVGDFKFNVTTTKSSLNATESLQAKIEVSGKGNLKLFQLPKLTTPSTLEVYDPEHAENVRTNLAGMQGQISDSYTIIPQYKGKFPIPPIRFSYFDLKTQKYVEVTSQDIVVNVLEGPIYAEADNNLPLATNGKDSNVLNQKQFASIKTQTSFVSKENETFLNSPIFWTSLLGPLLAIPLALFYRRKRDERQADVSGNRKRKADRLAKKYLSEAKKALGQKESFYIALEKALHNYLKGRLSITTSDLSKDKITGLLTQRGVDTAVVLDFEAILENCDLARYTPITDVTMQQDYDKAATTINQIDKQIK</sequence>
<organism evidence="3 4">
    <name type="scientific">Olleya namhaensis</name>
    <dbReference type="NCBI Taxonomy" id="1144750"/>
    <lineage>
        <taxon>Bacteria</taxon>
        <taxon>Pseudomonadati</taxon>
        <taxon>Bacteroidota</taxon>
        <taxon>Flavobacteriia</taxon>
        <taxon>Flavobacteriales</taxon>
        <taxon>Flavobacteriaceae</taxon>
    </lineage>
</organism>
<name>A0A1I3J8W8_9FLAO</name>